<comment type="subcellular location">
    <subcellularLocation>
        <location evidence="1">Nucleus</location>
    </subcellularLocation>
</comment>
<dbReference type="GO" id="GO:0006397">
    <property type="term" value="P:mRNA processing"/>
    <property type="evidence" value="ECO:0007669"/>
    <property type="project" value="UniProtKB-KW"/>
</dbReference>
<feature type="compositionally biased region" description="Basic and acidic residues" evidence="8">
    <location>
        <begin position="269"/>
        <end position="283"/>
    </location>
</feature>
<evidence type="ECO:0000256" key="3">
    <source>
        <dbReference type="ARBA" id="ARBA00022664"/>
    </source>
</evidence>
<dbReference type="Pfam" id="PF04696">
    <property type="entry name" value="Pinin_SDK_memA"/>
    <property type="match status" value="1"/>
</dbReference>
<feature type="region of interest" description="Disordered" evidence="8">
    <location>
        <begin position="1"/>
        <end position="136"/>
    </location>
</feature>
<keyword evidence="4" id="KW-0805">Transcription regulation</keyword>
<organism evidence="10 11">
    <name type="scientific">Hyaloscypha hepaticicola</name>
    <dbReference type="NCBI Taxonomy" id="2082293"/>
    <lineage>
        <taxon>Eukaryota</taxon>
        <taxon>Fungi</taxon>
        <taxon>Dikarya</taxon>
        <taxon>Ascomycota</taxon>
        <taxon>Pezizomycotina</taxon>
        <taxon>Leotiomycetes</taxon>
        <taxon>Helotiales</taxon>
        <taxon>Hyaloscyphaceae</taxon>
        <taxon>Hyaloscypha</taxon>
    </lineage>
</organism>
<evidence type="ECO:0000313" key="11">
    <source>
        <dbReference type="Proteomes" id="UP000235672"/>
    </source>
</evidence>
<gene>
    <name evidence="10" type="ORF">NA56DRAFT_672440</name>
</gene>
<keyword evidence="3" id="KW-0507">mRNA processing</keyword>
<evidence type="ECO:0000256" key="6">
    <source>
        <dbReference type="ARBA" id="ARBA00023187"/>
    </source>
</evidence>
<keyword evidence="7" id="KW-0539">Nucleus</keyword>
<name>A0A2J6PWA8_9HELO</name>
<dbReference type="OrthoDB" id="330772at2759"/>
<dbReference type="InterPro" id="IPR006786">
    <property type="entry name" value="Pinin_SDK_MemA"/>
</dbReference>
<keyword evidence="5" id="KW-0804">Transcription</keyword>
<proteinExistence type="inferred from homology"/>
<keyword evidence="11" id="KW-1185">Reference proteome</keyword>
<evidence type="ECO:0000256" key="4">
    <source>
        <dbReference type="ARBA" id="ARBA00023015"/>
    </source>
</evidence>
<sequence length="296" mass="33147">MADSAAPIASAVVLPEVEPTKSPAAKRRQSSVSDSTAKRPRLSLDARSRSPSAIHESPKAIKPDEDALPEKDQARDPNQERRKSSVVEERKRGQRLFGGLLSTLSQSTPNGQQKRRLEIEKRQQEKAKQQKAADEVRRAEKLANLKAIRKAEQIKFDEDSMRIRHSNMLAMAQFLSTNAEPKLYYKPWELLPRDEDRIKKQITDAEALIEREVEEFYAKHPKEGGQNSSAGSKTNGTSKETVGEPQLESLSVSNVDTTNISPVQAPQSDEVKAEKQAQEEHNGEVVLENEEDTVIY</sequence>
<evidence type="ECO:0000256" key="1">
    <source>
        <dbReference type="ARBA" id="ARBA00004123"/>
    </source>
</evidence>
<feature type="compositionally biased region" description="Polar residues" evidence="8">
    <location>
        <begin position="102"/>
        <end position="112"/>
    </location>
</feature>
<evidence type="ECO:0000259" key="9">
    <source>
        <dbReference type="Pfam" id="PF04696"/>
    </source>
</evidence>
<protein>
    <recommendedName>
        <fullName evidence="9">Pinin/SDK/MemA protein domain-containing protein</fullName>
    </recommendedName>
</protein>
<dbReference type="GO" id="GO:0008380">
    <property type="term" value="P:RNA splicing"/>
    <property type="evidence" value="ECO:0007669"/>
    <property type="project" value="UniProtKB-KW"/>
</dbReference>
<dbReference type="EMBL" id="KZ613495">
    <property type="protein sequence ID" value="PMD18321.1"/>
    <property type="molecule type" value="Genomic_DNA"/>
</dbReference>
<feature type="compositionally biased region" description="Acidic residues" evidence="8">
    <location>
        <begin position="287"/>
        <end position="296"/>
    </location>
</feature>
<evidence type="ECO:0000256" key="5">
    <source>
        <dbReference type="ARBA" id="ARBA00023163"/>
    </source>
</evidence>
<evidence type="ECO:0000256" key="8">
    <source>
        <dbReference type="SAM" id="MobiDB-lite"/>
    </source>
</evidence>
<dbReference type="STRING" id="1745343.A0A2J6PWA8"/>
<dbReference type="InterPro" id="IPR039853">
    <property type="entry name" value="Pinin"/>
</dbReference>
<evidence type="ECO:0000256" key="2">
    <source>
        <dbReference type="ARBA" id="ARBA00010386"/>
    </source>
</evidence>
<comment type="similarity">
    <text evidence="2">Belongs to the pinin family.</text>
</comment>
<feature type="domain" description="Pinin/SDK/MemA protein" evidence="9">
    <location>
        <begin position="88"/>
        <end position="202"/>
    </location>
</feature>
<keyword evidence="6" id="KW-0508">mRNA splicing</keyword>
<dbReference type="Proteomes" id="UP000235672">
    <property type="component" value="Unassembled WGS sequence"/>
</dbReference>
<accession>A0A2J6PWA8</accession>
<dbReference type="AlphaFoldDB" id="A0A2J6PWA8"/>
<feature type="compositionally biased region" description="Basic and acidic residues" evidence="8">
    <location>
        <begin position="56"/>
        <end position="91"/>
    </location>
</feature>
<dbReference type="PANTHER" id="PTHR12707:SF0">
    <property type="entry name" value="PININ"/>
    <property type="match status" value="1"/>
</dbReference>
<feature type="region of interest" description="Disordered" evidence="8">
    <location>
        <begin position="216"/>
        <end position="296"/>
    </location>
</feature>
<evidence type="ECO:0000256" key="7">
    <source>
        <dbReference type="ARBA" id="ARBA00023242"/>
    </source>
</evidence>
<feature type="compositionally biased region" description="Polar residues" evidence="8">
    <location>
        <begin position="248"/>
        <end position="267"/>
    </location>
</feature>
<feature type="compositionally biased region" description="Polar residues" evidence="8">
    <location>
        <begin position="225"/>
        <end position="240"/>
    </location>
</feature>
<evidence type="ECO:0000313" key="10">
    <source>
        <dbReference type="EMBL" id="PMD18321.1"/>
    </source>
</evidence>
<reference evidence="10 11" key="1">
    <citation type="submission" date="2016-05" db="EMBL/GenBank/DDBJ databases">
        <title>A degradative enzymes factory behind the ericoid mycorrhizal symbiosis.</title>
        <authorList>
            <consortium name="DOE Joint Genome Institute"/>
            <person name="Martino E."/>
            <person name="Morin E."/>
            <person name="Grelet G."/>
            <person name="Kuo A."/>
            <person name="Kohler A."/>
            <person name="Daghino S."/>
            <person name="Barry K."/>
            <person name="Choi C."/>
            <person name="Cichocki N."/>
            <person name="Clum A."/>
            <person name="Copeland A."/>
            <person name="Hainaut M."/>
            <person name="Haridas S."/>
            <person name="Labutti K."/>
            <person name="Lindquist E."/>
            <person name="Lipzen A."/>
            <person name="Khouja H.-R."/>
            <person name="Murat C."/>
            <person name="Ohm R."/>
            <person name="Olson A."/>
            <person name="Spatafora J."/>
            <person name="Veneault-Fourrey C."/>
            <person name="Henrissat B."/>
            <person name="Grigoriev I."/>
            <person name="Martin F."/>
            <person name="Perotto S."/>
        </authorList>
    </citation>
    <scope>NUCLEOTIDE SEQUENCE [LARGE SCALE GENOMIC DNA]</scope>
    <source>
        <strain evidence="10 11">UAMH 7357</strain>
    </source>
</reference>
<dbReference type="GO" id="GO:0071013">
    <property type="term" value="C:catalytic step 2 spliceosome"/>
    <property type="evidence" value="ECO:0007669"/>
    <property type="project" value="TreeGrafter"/>
</dbReference>
<dbReference type="PANTHER" id="PTHR12707">
    <property type="entry name" value="PINN"/>
    <property type="match status" value="1"/>
</dbReference>
<feature type="compositionally biased region" description="Basic and acidic residues" evidence="8">
    <location>
        <begin position="115"/>
        <end position="136"/>
    </location>
</feature>